<gene>
    <name evidence="1" type="ORF">MYCIT1_LOCUS7401</name>
</gene>
<organism evidence="1 2">
    <name type="scientific">Mycena citricolor</name>
    <dbReference type="NCBI Taxonomy" id="2018698"/>
    <lineage>
        <taxon>Eukaryota</taxon>
        <taxon>Fungi</taxon>
        <taxon>Dikarya</taxon>
        <taxon>Basidiomycota</taxon>
        <taxon>Agaricomycotina</taxon>
        <taxon>Agaricomycetes</taxon>
        <taxon>Agaricomycetidae</taxon>
        <taxon>Agaricales</taxon>
        <taxon>Marasmiineae</taxon>
        <taxon>Mycenaceae</taxon>
        <taxon>Mycena</taxon>
    </lineage>
</organism>
<sequence length="240" mass="27252">MSRRNLAQNPPPDIDDIVENETIVTVKPGLNPAPRIKGEDEMVIPPSALCLAYKKKPNPSHGSLTLATLGQSYLYRLKFERPAYVKSEWSPECLNNINEGVEQSMLLDPITRAPLLPDRVLQVHYIMACSVIDLTYLQPNEIFHLKNSVRLTMGFFDKEKGRNATMPVVGRAGHHVEIKISGPLEVSNRKLKTTLVRFHRYIYRFKIYTEVVAHEVVSRDWIPRESLNTDSEKSSTIVSS</sequence>
<evidence type="ECO:0000313" key="1">
    <source>
        <dbReference type="EMBL" id="CAK5265978.1"/>
    </source>
</evidence>
<comment type="caution">
    <text evidence="1">The sequence shown here is derived from an EMBL/GenBank/DDBJ whole genome shotgun (WGS) entry which is preliminary data.</text>
</comment>
<protein>
    <submittedName>
        <fullName evidence="1">Uncharacterized protein</fullName>
    </submittedName>
</protein>
<proteinExistence type="predicted"/>
<reference evidence="1" key="1">
    <citation type="submission" date="2023-11" db="EMBL/GenBank/DDBJ databases">
        <authorList>
            <person name="De Vega J J."/>
            <person name="De Vega J J."/>
        </authorList>
    </citation>
    <scope>NUCLEOTIDE SEQUENCE</scope>
</reference>
<evidence type="ECO:0000313" key="2">
    <source>
        <dbReference type="Proteomes" id="UP001295794"/>
    </source>
</evidence>
<accession>A0AAD2GXY4</accession>
<dbReference type="EMBL" id="CAVNYO010000105">
    <property type="protein sequence ID" value="CAK5265978.1"/>
    <property type="molecule type" value="Genomic_DNA"/>
</dbReference>
<name>A0AAD2GXY4_9AGAR</name>
<dbReference type="Proteomes" id="UP001295794">
    <property type="component" value="Unassembled WGS sequence"/>
</dbReference>
<dbReference type="AlphaFoldDB" id="A0AAD2GXY4"/>
<keyword evidence="2" id="KW-1185">Reference proteome</keyword>